<proteinExistence type="inferred from homology"/>
<evidence type="ECO:0000256" key="2">
    <source>
        <dbReference type="ARBA" id="ARBA00023239"/>
    </source>
</evidence>
<sequence length="151" mass="15955">MLLVDRVVDLVPGERLTALKAVTCNEPWYRELGDDADDEDYDYPGVLLLESWCQAAGLLIAGAKPNPDVRTGAVMLFGGIAGVRRTGRVRPGDVVEHRVRLARTFTDTAIFEGESAVGGEVVMEIDQVVMALRPASELTGAAAAGAEGTGG</sequence>
<dbReference type="SUPFAM" id="SSF54637">
    <property type="entry name" value="Thioesterase/thiol ester dehydrase-isomerase"/>
    <property type="match status" value="1"/>
</dbReference>
<dbReference type="GO" id="GO:0016829">
    <property type="term" value="F:lyase activity"/>
    <property type="evidence" value="ECO:0007669"/>
    <property type="project" value="UniProtKB-KW"/>
</dbReference>
<dbReference type="PANTHER" id="PTHR30272:SF1">
    <property type="entry name" value="3-HYDROXYACYL-[ACYL-CARRIER-PROTEIN] DEHYDRATASE"/>
    <property type="match status" value="1"/>
</dbReference>
<dbReference type="Pfam" id="PF07977">
    <property type="entry name" value="FabA"/>
    <property type="match status" value="1"/>
</dbReference>
<dbReference type="AlphaFoldDB" id="A0A4R4YL23"/>
<keyword evidence="4" id="KW-1185">Reference proteome</keyword>
<dbReference type="PANTHER" id="PTHR30272">
    <property type="entry name" value="3-HYDROXYACYL-[ACYL-CARRIER-PROTEIN] DEHYDRATASE"/>
    <property type="match status" value="1"/>
</dbReference>
<comment type="similarity">
    <text evidence="1">Belongs to the thioester dehydratase family. FabZ subfamily.</text>
</comment>
<evidence type="ECO:0000313" key="3">
    <source>
        <dbReference type="EMBL" id="TDD44142.1"/>
    </source>
</evidence>
<dbReference type="Proteomes" id="UP000294947">
    <property type="component" value="Unassembled WGS sequence"/>
</dbReference>
<name>A0A4R4YL23_9PSEU</name>
<dbReference type="InterPro" id="IPR029069">
    <property type="entry name" value="HotDog_dom_sf"/>
</dbReference>
<comment type="caution">
    <text evidence="3">The sequence shown here is derived from an EMBL/GenBank/DDBJ whole genome shotgun (WGS) entry which is preliminary data.</text>
</comment>
<dbReference type="EMBL" id="SMKW01000035">
    <property type="protein sequence ID" value="TDD44142.1"/>
    <property type="molecule type" value="Genomic_DNA"/>
</dbReference>
<gene>
    <name evidence="3" type="ORF">E1288_24965</name>
</gene>
<reference evidence="3 4" key="1">
    <citation type="submission" date="2019-03" db="EMBL/GenBank/DDBJ databases">
        <title>Draft genome sequences of novel Actinobacteria.</title>
        <authorList>
            <person name="Sahin N."/>
            <person name="Ay H."/>
            <person name="Saygin H."/>
        </authorList>
    </citation>
    <scope>NUCLEOTIDE SEQUENCE [LARGE SCALE GENOMIC DNA]</scope>
    <source>
        <strain evidence="3 4">7K502</strain>
    </source>
</reference>
<evidence type="ECO:0000256" key="1">
    <source>
        <dbReference type="ARBA" id="ARBA00009174"/>
    </source>
</evidence>
<dbReference type="InterPro" id="IPR013114">
    <property type="entry name" value="FabA_FabZ"/>
</dbReference>
<dbReference type="Gene3D" id="3.10.129.10">
    <property type="entry name" value="Hotdog Thioesterase"/>
    <property type="match status" value="1"/>
</dbReference>
<keyword evidence="2" id="KW-0456">Lyase</keyword>
<protein>
    <submittedName>
        <fullName evidence="3">Beta-hydroxyacyl-ACP dehydratase</fullName>
    </submittedName>
</protein>
<organism evidence="3 4">
    <name type="scientific">Saccharopolyspora elongata</name>
    <dbReference type="NCBI Taxonomy" id="2530387"/>
    <lineage>
        <taxon>Bacteria</taxon>
        <taxon>Bacillati</taxon>
        <taxon>Actinomycetota</taxon>
        <taxon>Actinomycetes</taxon>
        <taxon>Pseudonocardiales</taxon>
        <taxon>Pseudonocardiaceae</taxon>
        <taxon>Saccharopolyspora</taxon>
    </lineage>
</organism>
<accession>A0A4R4YL23</accession>
<evidence type="ECO:0000313" key="4">
    <source>
        <dbReference type="Proteomes" id="UP000294947"/>
    </source>
</evidence>
<dbReference type="OrthoDB" id="9772788at2"/>